<evidence type="ECO:0000256" key="6">
    <source>
        <dbReference type="RuleBase" id="RU004168"/>
    </source>
</evidence>
<feature type="active site" evidence="5">
    <location>
        <position position="42"/>
    </location>
</feature>
<reference evidence="8" key="2">
    <citation type="submission" date="2020-09" db="EMBL/GenBank/DDBJ databases">
        <authorList>
            <person name="Sun Q."/>
            <person name="Ohkuma M."/>
        </authorList>
    </citation>
    <scope>NUCLEOTIDE SEQUENCE</scope>
    <source>
        <strain evidence="8">JCM 15325</strain>
    </source>
</reference>
<dbReference type="Gene3D" id="3.30.70.100">
    <property type="match status" value="1"/>
</dbReference>
<evidence type="ECO:0000256" key="3">
    <source>
        <dbReference type="ARBA" id="ARBA00015991"/>
    </source>
</evidence>
<sequence>MAESETTKCVHLMVQGLVQAVGFRYFTWQKASEQHITGWVRNRMDGSVEIVAEGSETNIDRFIKTIKKGSPFSHVQKVDVYLYDHPEHFTTFDIVSSV</sequence>
<evidence type="ECO:0000256" key="4">
    <source>
        <dbReference type="ARBA" id="ARBA00047645"/>
    </source>
</evidence>
<proteinExistence type="inferred from homology"/>
<comment type="catalytic activity">
    <reaction evidence="4 5">
        <text>an acyl phosphate + H2O = a carboxylate + phosphate + H(+)</text>
        <dbReference type="Rhea" id="RHEA:14965"/>
        <dbReference type="ChEBI" id="CHEBI:15377"/>
        <dbReference type="ChEBI" id="CHEBI:15378"/>
        <dbReference type="ChEBI" id="CHEBI:29067"/>
        <dbReference type="ChEBI" id="CHEBI:43474"/>
        <dbReference type="ChEBI" id="CHEBI:59918"/>
        <dbReference type="EC" id="3.6.1.7"/>
    </reaction>
</comment>
<dbReference type="EC" id="3.6.1.7" evidence="2 5"/>
<dbReference type="PROSITE" id="PS00151">
    <property type="entry name" value="ACYLPHOSPHATASE_2"/>
    <property type="match status" value="1"/>
</dbReference>
<dbReference type="InterPro" id="IPR036046">
    <property type="entry name" value="Acylphosphatase-like_dom_sf"/>
</dbReference>
<dbReference type="PANTHER" id="PTHR47268:SF4">
    <property type="entry name" value="ACYLPHOSPHATASE"/>
    <property type="match status" value="1"/>
</dbReference>
<dbReference type="RefSeq" id="WP_188800677.1">
    <property type="nucleotide sequence ID" value="NZ_BMOK01000001.1"/>
</dbReference>
<dbReference type="GO" id="GO:0003998">
    <property type="term" value="F:acylphosphatase activity"/>
    <property type="evidence" value="ECO:0007669"/>
    <property type="project" value="UniProtKB-EC"/>
</dbReference>
<dbReference type="PROSITE" id="PS51160">
    <property type="entry name" value="ACYLPHOSPHATASE_3"/>
    <property type="match status" value="1"/>
</dbReference>
<name>A0A917RWK3_9BACL</name>
<comment type="caution">
    <text evidence="8">The sequence shown here is derived from an EMBL/GenBank/DDBJ whole genome shotgun (WGS) entry which is preliminary data.</text>
</comment>
<evidence type="ECO:0000259" key="7">
    <source>
        <dbReference type="PROSITE" id="PS51160"/>
    </source>
</evidence>
<organism evidence="8 9">
    <name type="scientific">Sporolactobacillus putidus</name>
    <dbReference type="NCBI Taxonomy" id="492735"/>
    <lineage>
        <taxon>Bacteria</taxon>
        <taxon>Bacillati</taxon>
        <taxon>Bacillota</taxon>
        <taxon>Bacilli</taxon>
        <taxon>Bacillales</taxon>
        <taxon>Sporolactobacillaceae</taxon>
        <taxon>Sporolactobacillus</taxon>
    </lineage>
</organism>
<protein>
    <recommendedName>
        <fullName evidence="3 5">acylphosphatase</fullName>
        <ecNumber evidence="2 5">3.6.1.7</ecNumber>
    </recommendedName>
</protein>
<dbReference type="Proteomes" id="UP000654670">
    <property type="component" value="Unassembled WGS sequence"/>
</dbReference>
<accession>A0A917RWK3</accession>
<dbReference type="InterPro" id="IPR001792">
    <property type="entry name" value="Acylphosphatase-like_dom"/>
</dbReference>
<keyword evidence="9" id="KW-1185">Reference proteome</keyword>
<reference evidence="8" key="1">
    <citation type="journal article" date="2014" name="Int. J. Syst. Evol. Microbiol.">
        <title>Complete genome sequence of Corynebacterium casei LMG S-19264T (=DSM 44701T), isolated from a smear-ripened cheese.</title>
        <authorList>
            <consortium name="US DOE Joint Genome Institute (JGI-PGF)"/>
            <person name="Walter F."/>
            <person name="Albersmeier A."/>
            <person name="Kalinowski J."/>
            <person name="Ruckert C."/>
        </authorList>
    </citation>
    <scope>NUCLEOTIDE SEQUENCE</scope>
    <source>
        <strain evidence="8">JCM 15325</strain>
    </source>
</reference>
<evidence type="ECO:0000256" key="5">
    <source>
        <dbReference type="PROSITE-ProRule" id="PRU00520"/>
    </source>
</evidence>
<comment type="similarity">
    <text evidence="1 6">Belongs to the acylphosphatase family.</text>
</comment>
<dbReference type="PANTHER" id="PTHR47268">
    <property type="entry name" value="ACYLPHOSPHATASE"/>
    <property type="match status" value="1"/>
</dbReference>
<feature type="active site" evidence="5">
    <location>
        <position position="24"/>
    </location>
</feature>
<dbReference type="InterPro" id="IPR017968">
    <property type="entry name" value="Acylphosphatase_CS"/>
</dbReference>
<dbReference type="SUPFAM" id="SSF54975">
    <property type="entry name" value="Acylphosphatase/BLUF domain-like"/>
    <property type="match status" value="1"/>
</dbReference>
<keyword evidence="5" id="KW-0378">Hydrolase</keyword>
<dbReference type="Pfam" id="PF00708">
    <property type="entry name" value="Acylphosphatase"/>
    <property type="match status" value="1"/>
</dbReference>
<dbReference type="AlphaFoldDB" id="A0A917RWK3"/>
<evidence type="ECO:0000256" key="2">
    <source>
        <dbReference type="ARBA" id="ARBA00012150"/>
    </source>
</evidence>
<evidence type="ECO:0000313" key="9">
    <source>
        <dbReference type="Proteomes" id="UP000654670"/>
    </source>
</evidence>
<evidence type="ECO:0000313" key="8">
    <source>
        <dbReference type="EMBL" id="GGL40567.1"/>
    </source>
</evidence>
<dbReference type="EMBL" id="BMOK01000001">
    <property type="protein sequence ID" value="GGL40567.1"/>
    <property type="molecule type" value="Genomic_DNA"/>
</dbReference>
<evidence type="ECO:0000256" key="1">
    <source>
        <dbReference type="ARBA" id="ARBA00005614"/>
    </source>
</evidence>
<feature type="domain" description="Acylphosphatase-like" evidence="7">
    <location>
        <begin position="9"/>
        <end position="96"/>
    </location>
</feature>
<dbReference type="InterPro" id="IPR020456">
    <property type="entry name" value="Acylphosphatase"/>
</dbReference>
<gene>
    <name evidence="8" type="primary">acyP</name>
    <name evidence="8" type="ORF">GCM10007968_00670</name>
</gene>